<dbReference type="GeneTree" id="ENSGT00940000153417"/>
<dbReference type="Ensembl" id="ENSHHUT00000061481.1">
    <property type="protein sequence ID" value="ENSHHUP00000059449.1"/>
    <property type="gene ID" value="ENSHHUG00000035326.1"/>
</dbReference>
<name>A0A4W5PF51_9TELE</name>
<reference evidence="1" key="3">
    <citation type="submission" date="2025-09" db="UniProtKB">
        <authorList>
            <consortium name="Ensembl"/>
        </authorList>
    </citation>
    <scope>IDENTIFICATION</scope>
</reference>
<dbReference type="Proteomes" id="UP000314982">
    <property type="component" value="Unassembled WGS sequence"/>
</dbReference>
<evidence type="ECO:0000313" key="2">
    <source>
        <dbReference type="Proteomes" id="UP000314982"/>
    </source>
</evidence>
<accession>A0A4W5PF51</accession>
<evidence type="ECO:0000313" key="1">
    <source>
        <dbReference type="Ensembl" id="ENSHHUP00000059449.1"/>
    </source>
</evidence>
<keyword evidence="2" id="KW-1185">Reference proteome</keyword>
<protein>
    <submittedName>
        <fullName evidence="1">Uncharacterized protein</fullName>
    </submittedName>
</protein>
<dbReference type="AlphaFoldDB" id="A0A4W5PF51"/>
<reference evidence="1" key="2">
    <citation type="submission" date="2025-08" db="UniProtKB">
        <authorList>
            <consortium name="Ensembl"/>
        </authorList>
    </citation>
    <scope>IDENTIFICATION</scope>
</reference>
<reference evidence="2" key="1">
    <citation type="submission" date="2018-06" db="EMBL/GenBank/DDBJ databases">
        <title>Genome assembly of Danube salmon.</title>
        <authorList>
            <person name="Macqueen D.J."/>
            <person name="Gundappa M.K."/>
        </authorList>
    </citation>
    <scope>NUCLEOTIDE SEQUENCE [LARGE SCALE GENOMIC DNA]</scope>
</reference>
<sequence>MHSSREKNGTKPRVAKELDPRFEHYVDQRCKQHLRNQGKADSLVGVDVMATLDMYAERGQWEKCIEITSKQILHKCVDLYAAHLIKEGDAEKVPQPNPRTTRCCSWTC</sequence>
<organism evidence="1 2">
    <name type="scientific">Hucho hucho</name>
    <name type="common">huchen</name>
    <dbReference type="NCBI Taxonomy" id="62062"/>
    <lineage>
        <taxon>Eukaryota</taxon>
        <taxon>Metazoa</taxon>
        <taxon>Chordata</taxon>
        <taxon>Craniata</taxon>
        <taxon>Vertebrata</taxon>
        <taxon>Euteleostomi</taxon>
        <taxon>Actinopterygii</taxon>
        <taxon>Neopterygii</taxon>
        <taxon>Teleostei</taxon>
        <taxon>Protacanthopterygii</taxon>
        <taxon>Salmoniformes</taxon>
        <taxon>Salmonidae</taxon>
        <taxon>Salmoninae</taxon>
        <taxon>Hucho</taxon>
    </lineage>
</organism>
<proteinExistence type="predicted"/>